<feature type="region of interest" description="Disordered" evidence="1">
    <location>
        <begin position="25"/>
        <end position="47"/>
    </location>
</feature>
<evidence type="ECO:0000256" key="1">
    <source>
        <dbReference type="SAM" id="MobiDB-lite"/>
    </source>
</evidence>
<organism evidence="3 4">
    <name type="scientific">Megalurothrips usitatus</name>
    <name type="common">bean blossom thrips</name>
    <dbReference type="NCBI Taxonomy" id="439358"/>
    <lineage>
        <taxon>Eukaryota</taxon>
        <taxon>Metazoa</taxon>
        <taxon>Ecdysozoa</taxon>
        <taxon>Arthropoda</taxon>
        <taxon>Hexapoda</taxon>
        <taxon>Insecta</taxon>
        <taxon>Pterygota</taxon>
        <taxon>Neoptera</taxon>
        <taxon>Paraneoptera</taxon>
        <taxon>Thysanoptera</taxon>
        <taxon>Terebrantia</taxon>
        <taxon>Thripoidea</taxon>
        <taxon>Thripidae</taxon>
        <taxon>Megalurothrips</taxon>
    </lineage>
</organism>
<proteinExistence type="predicted"/>
<feature type="signal peptide" evidence="2">
    <location>
        <begin position="1"/>
        <end position="23"/>
    </location>
</feature>
<comment type="caution">
    <text evidence="3">The sequence shown here is derived from an EMBL/GenBank/DDBJ whole genome shotgun (WGS) entry which is preliminary data.</text>
</comment>
<evidence type="ECO:0000313" key="4">
    <source>
        <dbReference type="Proteomes" id="UP001075354"/>
    </source>
</evidence>
<dbReference type="AlphaFoldDB" id="A0AAV7XWL2"/>
<accession>A0AAV7XWL2</accession>
<feature type="compositionally biased region" description="Polar residues" evidence="1">
    <location>
        <begin position="77"/>
        <end position="86"/>
    </location>
</feature>
<dbReference type="EMBL" id="JAPTSV010000004">
    <property type="protein sequence ID" value="KAJ1528944.1"/>
    <property type="molecule type" value="Genomic_DNA"/>
</dbReference>
<name>A0AAV7XWL2_9NEOP</name>
<evidence type="ECO:0000313" key="3">
    <source>
        <dbReference type="EMBL" id="KAJ1528944.1"/>
    </source>
</evidence>
<feature type="chain" id="PRO_5043877211" description="Secreted protein" evidence="2">
    <location>
        <begin position="24"/>
        <end position="117"/>
    </location>
</feature>
<sequence length="117" mass="12248">MRLTVLVVLCSCVVLAVLGVGEAREKRSPMMPGGCKPTSSKGKGKAPARFQVKAPSVLCGGGSLEVHQPQPKKKIIASSSRPTQSIKAPKPTAQIKKSWPPGSPMSPHGSPKFHLGN</sequence>
<gene>
    <name evidence="3" type="ORF">ONE63_007312</name>
</gene>
<evidence type="ECO:0008006" key="5">
    <source>
        <dbReference type="Google" id="ProtNLM"/>
    </source>
</evidence>
<protein>
    <recommendedName>
        <fullName evidence="5">Secreted protein</fullName>
    </recommendedName>
</protein>
<evidence type="ECO:0000256" key="2">
    <source>
        <dbReference type="SAM" id="SignalP"/>
    </source>
</evidence>
<reference evidence="3" key="1">
    <citation type="submission" date="2022-12" db="EMBL/GenBank/DDBJ databases">
        <title>Chromosome-level genome assembly of the bean flower thrips Megalurothrips usitatus.</title>
        <authorList>
            <person name="Ma L."/>
            <person name="Liu Q."/>
            <person name="Li H."/>
            <person name="Cai W."/>
        </authorList>
    </citation>
    <scope>NUCLEOTIDE SEQUENCE</scope>
    <source>
        <strain evidence="3">Cailab_2022a</strain>
    </source>
</reference>
<feature type="region of interest" description="Disordered" evidence="1">
    <location>
        <begin position="61"/>
        <end position="117"/>
    </location>
</feature>
<keyword evidence="4" id="KW-1185">Reference proteome</keyword>
<keyword evidence="2" id="KW-0732">Signal</keyword>
<dbReference type="Proteomes" id="UP001075354">
    <property type="component" value="Chromosome 4"/>
</dbReference>